<keyword evidence="8" id="KW-1133">Transmembrane helix</keyword>
<dbReference type="CDD" id="cd04280">
    <property type="entry name" value="ZnMc_astacin_like"/>
    <property type="match status" value="1"/>
</dbReference>
<evidence type="ECO:0000256" key="1">
    <source>
        <dbReference type="ARBA" id="ARBA00022670"/>
    </source>
</evidence>
<dbReference type="InterPro" id="IPR034035">
    <property type="entry name" value="Astacin-like_dom"/>
</dbReference>
<dbReference type="PROSITE" id="PS51782">
    <property type="entry name" value="LYSM"/>
    <property type="match status" value="1"/>
</dbReference>
<organism evidence="11 12">
    <name type="scientific">Ramazzottius varieornatus</name>
    <name type="common">Water bear</name>
    <name type="synonym">Tardigrade</name>
    <dbReference type="NCBI Taxonomy" id="947166"/>
    <lineage>
        <taxon>Eukaryota</taxon>
        <taxon>Metazoa</taxon>
        <taxon>Ecdysozoa</taxon>
        <taxon>Tardigrada</taxon>
        <taxon>Eutardigrada</taxon>
        <taxon>Parachela</taxon>
        <taxon>Hypsibioidea</taxon>
        <taxon>Ramazzottiidae</taxon>
        <taxon>Ramazzottius</taxon>
    </lineage>
</organism>
<evidence type="ECO:0000256" key="2">
    <source>
        <dbReference type="ARBA" id="ARBA00022723"/>
    </source>
</evidence>
<feature type="binding site" evidence="6">
    <location>
        <position position="156"/>
    </location>
    <ligand>
        <name>Zn(2+)</name>
        <dbReference type="ChEBI" id="CHEBI:29105"/>
        <note>catalytic</note>
    </ligand>
</feature>
<evidence type="ECO:0000259" key="10">
    <source>
        <dbReference type="PROSITE" id="PS51864"/>
    </source>
</evidence>
<dbReference type="GO" id="GO:0004222">
    <property type="term" value="F:metalloendopeptidase activity"/>
    <property type="evidence" value="ECO:0007669"/>
    <property type="project" value="UniProtKB-UniRule"/>
</dbReference>
<feature type="transmembrane region" description="Helical" evidence="8">
    <location>
        <begin position="20"/>
        <end position="37"/>
    </location>
</feature>
<dbReference type="SMART" id="SM00257">
    <property type="entry name" value="LysM"/>
    <property type="match status" value="1"/>
</dbReference>
<dbReference type="InterPro" id="IPR018392">
    <property type="entry name" value="LysM"/>
</dbReference>
<evidence type="ECO:0000259" key="9">
    <source>
        <dbReference type="PROSITE" id="PS51782"/>
    </source>
</evidence>
<sequence length="410" mass="45631">MGECNKGSNSEWRRSGRTVLLFFVLMTTSTLTSAFLYEGDIWIDGVEEDTDFGSTAVQLNNAVSDRTLRWKNAVVPYKLGKAFASGERKSLIERALKDLMTRTCVRFVSRTDETHFIYFAREAPTGCYSTIARSRIGGGQLINLGVGCDTFGTVQHEVLHALGFYHEQSRTDRDEYVTIIWKNVINGRKNHNFRAERTDNLNMPYDYASIMHYAWNAFAVDHTKPTIVPKNPKTKLGNREVVSALDVEKINRLYDCHVPTATEPSTSGSNSGIEWTDNWAFGCDFPGNDLAYAKIPGELCGGKCAEYEGCTHFTWSKEDGGTCWLKQGIVTKRNAVKVHDKSVVCGVVDTAPSPPTTNAECSQQYTVQAGDIFWNIAMKYGLTLAELTSRNPHIPDPTKVFPGDVVCLGN</sequence>
<evidence type="ECO:0000256" key="7">
    <source>
        <dbReference type="RuleBase" id="RU361183"/>
    </source>
</evidence>
<evidence type="ECO:0000313" key="11">
    <source>
        <dbReference type="EMBL" id="GAV00591.1"/>
    </source>
</evidence>
<keyword evidence="2 6" id="KW-0479">Metal-binding</keyword>
<dbReference type="PRINTS" id="PR00480">
    <property type="entry name" value="ASTACIN"/>
</dbReference>
<dbReference type="Gene3D" id="3.10.350.10">
    <property type="entry name" value="LysM domain"/>
    <property type="match status" value="1"/>
</dbReference>
<dbReference type="OrthoDB" id="291007at2759"/>
<evidence type="ECO:0000256" key="6">
    <source>
        <dbReference type="PROSITE-ProRule" id="PRU01211"/>
    </source>
</evidence>
<keyword evidence="8" id="KW-0472">Membrane</keyword>
<dbReference type="InterPro" id="IPR036779">
    <property type="entry name" value="LysM_dom_sf"/>
</dbReference>
<dbReference type="Pfam" id="PF01476">
    <property type="entry name" value="LysM"/>
    <property type="match status" value="1"/>
</dbReference>
<keyword evidence="5 6" id="KW-0482">Metalloprotease</keyword>
<evidence type="ECO:0000256" key="4">
    <source>
        <dbReference type="ARBA" id="ARBA00022833"/>
    </source>
</evidence>
<comment type="caution">
    <text evidence="11">The sequence shown here is derived from an EMBL/GenBank/DDBJ whole genome shotgun (WGS) entry which is preliminary data.</text>
</comment>
<feature type="binding site" evidence="6">
    <location>
        <position position="160"/>
    </location>
    <ligand>
        <name>Zn(2+)</name>
        <dbReference type="ChEBI" id="CHEBI:29105"/>
        <note>catalytic</note>
    </ligand>
</feature>
<proteinExistence type="predicted"/>
<evidence type="ECO:0000256" key="3">
    <source>
        <dbReference type="ARBA" id="ARBA00022801"/>
    </source>
</evidence>
<protein>
    <recommendedName>
        <fullName evidence="7">Metalloendopeptidase</fullName>
        <ecNumber evidence="7">3.4.24.-</ecNumber>
    </recommendedName>
</protein>
<dbReference type="STRING" id="947166.A0A1D1VI43"/>
<dbReference type="InterPro" id="IPR001506">
    <property type="entry name" value="Peptidase_M12A"/>
</dbReference>
<dbReference type="Gene3D" id="3.50.4.10">
    <property type="entry name" value="Hepatocyte Growth Factor"/>
    <property type="match status" value="1"/>
</dbReference>
<keyword evidence="12" id="KW-1185">Reference proteome</keyword>
<dbReference type="SMART" id="SM00235">
    <property type="entry name" value="ZnMc"/>
    <property type="match status" value="1"/>
</dbReference>
<dbReference type="EMBL" id="BDGG01000006">
    <property type="protein sequence ID" value="GAV00591.1"/>
    <property type="molecule type" value="Genomic_DNA"/>
</dbReference>
<dbReference type="SUPFAM" id="SSF54106">
    <property type="entry name" value="LysM domain"/>
    <property type="match status" value="1"/>
</dbReference>
<evidence type="ECO:0000313" key="12">
    <source>
        <dbReference type="Proteomes" id="UP000186922"/>
    </source>
</evidence>
<feature type="binding site" evidence="6">
    <location>
        <position position="166"/>
    </location>
    <ligand>
        <name>Zn(2+)</name>
        <dbReference type="ChEBI" id="CHEBI:29105"/>
        <note>catalytic</note>
    </ligand>
</feature>
<reference evidence="11 12" key="1">
    <citation type="journal article" date="2016" name="Nat. Commun.">
        <title>Extremotolerant tardigrade genome and improved radiotolerance of human cultured cells by tardigrade-unique protein.</title>
        <authorList>
            <person name="Hashimoto T."/>
            <person name="Horikawa D.D."/>
            <person name="Saito Y."/>
            <person name="Kuwahara H."/>
            <person name="Kozuka-Hata H."/>
            <person name="Shin-I T."/>
            <person name="Minakuchi Y."/>
            <person name="Ohishi K."/>
            <person name="Motoyama A."/>
            <person name="Aizu T."/>
            <person name="Enomoto A."/>
            <person name="Kondo K."/>
            <person name="Tanaka S."/>
            <person name="Hara Y."/>
            <person name="Koshikawa S."/>
            <person name="Sagara H."/>
            <person name="Miura T."/>
            <person name="Yokobori S."/>
            <person name="Miyagawa K."/>
            <person name="Suzuki Y."/>
            <person name="Kubo T."/>
            <person name="Oyama M."/>
            <person name="Kohara Y."/>
            <person name="Fujiyama A."/>
            <person name="Arakawa K."/>
            <person name="Katayama T."/>
            <person name="Toyoda A."/>
            <person name="Kunieda T."/>
        </authorList>
    </citation>
    <scope>NUCLEOTIDE SEQUENCE [LARGE SCALE GENOMIC DNA]</scope>
    <source>
        <strain evidence="11 12">YOKOZUNA-1</strain>
    </source>
</reference>
<comment type="caution">
    <text evidence="6">Lacks conserved residue(s) required for the propagation of feature annotation.</text>
</comment>
<dbReference type="PROSITE" id="PS51864">
    <property type="entry name" value="ASTACIN"/>
    <property type="match status" value="1"/>
</dbReference>
<dbReference type="PANTHER" id="PTHR10127:SF780">
    <property type="entry name" value="METALLOENDOPEPTIDASE"/>
    <property type="match status" value="1"/>
</dbReference>
<evidence type="ECO:0000256" key="5">
    <source>
        <dbReference type="ARBA" id="ARBA00023049"/>
    </source>
</evidence>
<feature type="active site" evidence="6">
    <location>
        <position position="157"/>
    </location>
</feature>
<dbReference type="GO" id="GO:0008270">
    <property type="term" value="F:zinc ion binding"/>
    <property type="evidence" value="ECO:0007669"/>
    <property type="project" value="UniProtKB-UniRule"/>
</dbReference>
<dbReference type="InterPro" id="IPR006026">
    <property type="entry name" value="Peptidase_Metallo"/>
</dbReference>
<dbReference type="PANTHER" id="PTHR10127">
    <property type="entry name" value="DISCOIDIN, CUB, EGF, LAMININ , AND ZINC METALLOPROTEASE DOMAIN CONTAINING"/>
    <property type="match status" value="1"/>
</dbReference>
<dbReference type="EC" id="3.4.24.-" evidence="7"/>
<keyword evidence="4 6" id="KW-0862">Zinc</keyword>
<gene>
    <name evidence="11" type="primary">RvY_11417-1</name>
    <name evidence="11" type="synonym">RvY_11417.1</name>
    <name evidence="11" type="ORF">RvY_11417</name>
</gene>
<keyword evidence="3 6" id="KW-0378">Hydrolase</keyword>
<keyword evidence="8" id="KW-0812">Transmembrane</keyword>
<accession>A0A1D1VI43</accession>
<name>A0A1D1VI43_RAMVA</name>
<comment type="cofactor">
    <cofactor evidence="6 7">
        <name>Zn(2+)</name>
        <dbReference type="ChEBI" id="CHEBI:29105"/>
    </cofactor>
    <text evidence="6 7">Binds 1 zinc ion per subunit.</text>
</comment>
<dbReference type="InterPro" id="IPR024079">
    <property type="entry name" value="MetalloPept_cat_dom_sf"/>
</dbReference>
<keyword evidence="1 6" id="KW-0645">Protease</keyword>
<dbReference type="GO" id="GO:0006508">
    <property type="term" value="P:proteolysis"/>
    <property type="evidence" value="ECO:0007669"/>
    <property type="project" value="UniProtKB-KW"/>
</dbReference>
<feature type="domain" description="LysM" evidence="9">
    <location>
        <begin position="363"/>
        <end position="408"/>
    </location>
</feature>
<dbReference type="Gene3D" id="3.40.390.10">
    <property type="entry name" value="Collagenase (Catalytic Domain)"/>
    <property type="match status" value="1"/>
</dbReference>
<dbReference type="Proteomes" id="UP000186922">
    <property type="component" value="Unassembled WGS sequence"/>
</dbReference>
<feature type="domain" description="Peptidase M12A" evidence="10">
    <location>
        <begin position="61"/>
        <end position="257"/>
    </location>
</feature>
<dbReference type="CDD" id="cd00118">
    <property type="entry name" value="LysM"/>
    <property type="match status" value="1"/>
</dbReference>
<evidence type="ECO:0000256" key="8">
    <source>
        <dbReference type="SAM" id="Phobius"/>
    </source>
</evidence>
<dbReference type="AlphaFoldDB" id="A0A1D1VI43"/>
<dbReference type="Pfam" id="PF01400">
    <property type="entry name" value="Astacin"/>
    <property type="match status" value="1"/>
</dbReference>
<dbReference type="SUPFAM" id="SSF55486">
    <property type="entry name" value="Metalloproteases ('zincins'), catalytic domain"/>
    <property type="match status" value="1"/>
</dbReference>